<dbReference type="InterPro" id="IPR043502">
    <property type="entry name" value="DNA/RNA_pol_sf"/>
</dbReference>
<dbReference type="OrthoDB" id="6462033at2759"/>
<dbReference type="InterPro" id="IPR000477">
    <property type="entry name" value="RT_dom"/>
</dbReference>
<dbReference type="PANTHER" id="PTHR19446">
    <property type="entry name" value="REVERSE TRANSCRIPTASES"/>
    <property type="match status" value="1"/>
</dbReference>
<feature type="domain" description="Reverse transcriptase" evidence="1">
    <location>
        <begin position="23"/>
        <end position="120"/>
    </location>
</feature>
<dbReference type="Gene3D" id="3.30.420.10">
    <property type="entry name" value="Ribonuclease H-like superfamily/Ribonuclease H"/>
    <property type="match status" value="1"/>
</dbReference>
<evidence type="ECO:0000313" key="3">
    <source>
        <dbReference type="Proteomes" id="UP000499080"/>
    </source>
</evidence>
<evidence type="ECO:0000313" key="2">
    <source>
        <dbReference type="EMBL" id="GBL97518.1"/>
    </source>
</evidence>
<dbReference type="Proteomes" id="UP000499080">
    <property type="component" value="Unassembled WGS sequence"/>
</dbReference>
<dbReference type="Pfam" id="PF00078">
    <property type="entry name" value="RVT_1"/>
    <property type="match status" value="1"/>
</dbReference>
<keyword evidence="3" id="KW-1185">Reference proteome</keyword>
<dbReference type="GO" id="GO:0003676">
    <property type="term" value="F:nucleic acid binding"/>
    <property type="evidence" value="ECO:0007669"/>
    <property type="project" value="InterPro"/>
</dbReference>
<dbReference type="InterPro" id="IPR036397">
    <property type="entry name" value="RNaseH_sf"/>
</dbReference>
<organism evidence="2 3">
    <name type="scientific">Araneus ventricosus</name>
    <name type="common">Orbweaver spider</name>
    <name type="synonym">Epeira ventricosa</name>
    <dbReference type="NCBI Taxonomy" id="182803"/>
    <lineage>
        <taxon>Eukaryota</taxon>
        <taxon>Metazoa</taxon>
        <taxon>Ecdysozoa</taxon>
        <taxon>Arthropoda</taxon>
        <taxon>Chelicerata</taxon>
        <taxon>Arachnida</taxon>
        <taxon>Araneae</taxon>
        <taxon>Araneomorphae</taxon>
        <taxon>Entelegynae</taxon>
        <taxon>Araneoidea</taxon>
        <taxon>Araneidae</taxon>
        <taxon>Araneus</taxon>
    </lineage>
</organism>
<dbReference type="GO" id="GO:0071897">
    <property type="term" value="P:DNA biosynthetic process"/>
    <property type="evidence" value="ECO:0007669"/>
    <property type="project" value="UniProtKB-ARBA"/>
</dbReference>
<proteinExistence type="predicted"/>
<evidence type="ECO:0000259" key="1">
    <source>
        <dbReference type="Pfam" id="PF00078"/>
    </source>
</evidence>
<protein>
    <recommendedName>
        <fullName evidence="1">Reverse transcriptase domain-containing protein</fullName>
    </recommendedName>
</protein>
<comment type="caution">
    <text evidence="2">The sequence shown here is derived from an EMBL/GenBank/DDBJ whole genome shotgun (WGS) entry which is preliminary data.</text>
</comment>
<name>A0A4Y2BZL9_ARAVE</name>
<dbReference type="SUPFAM" id="SSF56672">
    <property type="entry name" value="DNA/RNA polymerases"/>
    <property type="match status" value="1"/>
</dbReference>
<dbReference type="AlphaFoldDB" id="A0A4Y2BZL9"/>
<sequence>MLQQLDFSVLPKVWKHTIIIPVPKPNKDKTKLTSYRPIALTSVFCKIFECILTHRITHFLTSQKKLNPNQHGFLPFRDNHTAIYKIYSAISEARKNKKFFVAVSLDIKGAYDSVHVDDLILRCLQLAWLSRSPDLNPCDFWLWGYLKDVVFSTPIAHLAELKAHIVQHILNVTPETLRSVVEHAVSRFQLVAENGGQHIEHVLHQSREI</sequence>
<dbReference type="EMBL" id="BGPR01000130">
    <property type="protein sequence ID" value="GBL97518.1"/>
    <property type="molecule type" value="Genomic_DNA"/>
</dbReference>
<accession>A0A4Y2BZL9</accession>
<reference evidence="2 3" key="1">
    <citation type="journal article" date="2019" name="Sci. Rep.">
        <title>Orb-weaving spider Araneus ventricosus genome elucidates the spidroin gene catalogue.</title>
        <authorList>
            <person name="Kono N."/>
            <person name="Nakamura H."/>
            <person name="Ohtoshi R."/>
            <person name="Moran D.A.P."/>
            <person name="Shinohara A."/>
            <person name="Yoshida Y."/>
            <person name="Fujiwara M."/>
            <person name="Mori M."/>
            <person name="Tomita M."/>
            <person name="Arakawa K."/>
        </authorList>
    </citation>
    <scope>NUCLEOTIDE SEQUENCE [LARGE SCALE GENOMIC DNA]</scope>
</reference>
<gene>
    <name evidence="2" type="ORF">AVEN_162973_1</name>
</gene>